<feature type="region of interest" description="Disordered" evidence="1">
    <location>
        <begin position="302"/>
        <end position="329"/>
    </location>
</feature>
<reference evidence="2" key="1">
    <citation type="submission" date="2020-11" db="EMBL/GenBank/DDBJ databases">
        <authorList>
            <consortium name="DOE Joint Genome Institute"/>
            <person name="Ahrendt S."/>
            <person name="Riley R."/>
            <person name="Andreopoulos W."/>
            <person name="Labutti K."/>
            <person name="Pangilinan J."/>
            <person name="Ruiz-Duenas F.J."/>
            <person name="Barrasa J.M."/>
            <person name="Sanchez-Garcia M."/>
            <person name="Camarero S."/>
            <person name="Miyauchi S."/>
            <person name="Serrano A."/>
            <person name="Linde D."/>
            <person name="Babiker R."/>
            <person name="Drula E."/>
            <person name="Ayuso-Fernandez I."/>
            <person name="Pacheco R."/>
            <person name="Padilla G."/>
            <person name="Ferreira P."/>
            <person name="Barriuso J."/>
            <person name="Kellner H."/>
            <person name="Castanera R."/>
            <person name="Alfaro M."/>
            <person name="Ramirez L."/>
            <person name="Pisabarro A.G."/>
            <person name="Kuo A."/>
            <person name="Tritt A."/>
            <person name="Lipzen A."/>
            <person name="He G."/>
            <person name="Yan M."/>
            <person name="Ng V."/>
            <person name="Cullen D."/>
            <person name="Martin F."/>
            <person name="Rosso M.-N."/>
            <person name="Henrissat B."/>
            <person name="Hibbett D."/>
            <person name="Martinez A.T."/>
            <person name="Grigoriev I.V."/>
        </authorList>
    </citation>
    <scope>NUCLEOTIDE SEQUENCE</scope>
    <source>
        <strain evidence="2">CBS 247.69</strain>
    </source>
</reference>
<name>A0A9P5YGH7_9AGAR</name>
<comment type="caution">
    <text evidence="2">The sequence shown here is derived from an EMBL/GenBank/DDBJ whole genome shotgun (WGS) entry which is preliminary data.</text>
</comment>
<organism evidence="2 3">
    <name type="scientific">Collybia nuda</name>
    <dbReference type="NCBI Taxonomy" id="64659"/>
    <lineage>
        <taxon>Eukaryota</taxon>
        <taxon>Fungi</taxon>
        <taxon>Dikarya</taxon>
        <taxon>Basidiomycota</taxon>
        <taxon>Agaricomycotina</taxon>
        <taxon>Agaricomycetes</taxon>
        <taxon>Agaricomycetidae</taxon>
        <taxon>Agaricales</taxon>
        <taxon>Tricholomatineae</taxon>
        <taxon>Clitocybaceae</taxon>
        <taxon>Collybia</taxon>
    </lineage>
</organism>
<dbReference type="Proteomes" id="UP000807353">
    <property type="component" value="Unassembled WGS sequence"/>
</dbReference>
<protein>
    <submittedName>
        <fullName evidence="2">Uncharacterized protein</fullName>
    </submittedName>
</protein>
<sequence>MTTTGNPQQPAELLSVICAHVYSSCLQPSEPSLDPLIATDYGIPTALPSSLPAGNWPEPVARRTLANLCLVNHSWYEAAKPWLWTKLEVRLPRSWLSLVEEIAWDYDEETVDTVMGNTIKAAAKAAMASNNPGSIRDKEEELRLEESIFDTLGGGPDTCIAPELLSPAISRDPSPRRLRPKSKSPARWKLMRSISDAIQDVLARREPGVYGKSRYDDMFGIPTPSDPRPGRFVRHLDFNHFRTIGMRRSVEEGVTSRFVTGDRVQAVIKEMPNLTSFGATEYMDGALTLPVLNELFLRGAPSRGRGRPSRGRGFALVDAHDSEEEDRERRRECRDLEAVDLTGCVSAVFVNALTEFVNTHLLPHADAETTDDDAGDLDDRHSYTVRFLEGPLTFPGLQRLGMRGVKSIMPRILAPFVLAFPSLTHLDLSGTRVTPDILHALGESPTVRLQSLALARCIRLTSSSIKSFLVDSPVTNELKELNLYGDMTFTSPLTEYDLYDILTTAPCFLSGDLRYLDLSSAAVTKELLLNACKPQLKLRSLGLSHIPNLELKAITEFIKCKTPNVEVLTLVGTSPELDCGLRAGNTNGAPRGSPRQSSVSLHTHVIRPLCTAPFSFSLTTTTPHTPPAPPPTRLRVIELSTALLGGIGAGAGAWRIVRSKGGRGWYVDTASGWVAQVDSSEGSVLRRDLEPGHPFRIEMEKLSNANGNVSSGVGWHARKMEVLHGHGMLGREDGLYGAVSFAYQG</sequence>
<dbReference type="EMBL" id="MU150234">
    <property type="protein sequence ID" value="KAF9468146.1"/>
    <property type="molecule type" value="Genomic_DNA"/>
</dbReference>
<dbReference type="Gene3D" id="3.80.10.10">
    <property type="entry name" value="Ribonuclease Inhibitor"/>
    <property type="match status" value="1"/>
</dbReference>
<gene>
    <name evidence="2" type="ORF">BDZ94DRAFT_1184546</name>
</gene>
<accession>A0A9P5YGH7</accession>
<evidence type="ECO:0000256" key="1">
    <source>
        <dbReference type="SAM" id="MobiDB-lite"/>
    </source>
</evidence>
<keyword evidence="3" id="KW-1185">Reference proteome</keyword>
<dbReference type="SUPFAM" id="SSF52047">
    <property type="entry name" value="RNI-like"/>
    <property type="match status" value="1"/>
</dbReference>
<evidence type="ECO:0000313" key="3">
    <source>
        <dbReference type="Proteomes" id="UP000807353"/>
    </source>
</evidence>
<dbReference type="InterPro" id="IPR032675">
    <property type="entry name" value="LRR_dom_sf"/>
</dbReference>
<evidence type="ECO:0000313" key="2">
    <source>
        <dbReference type="EMBL" id="KAF9468146.1"/>
    </source>
</evidence>
<dbReference type="OrthoDB" id="9994419at2759"/>
<proteinExistence type="predicted"/>
<dbReference type="AlphaFoldDB" id="A0A9P5YGH7"/>